<dbReference type="Proteomes" id="UP000245489">
    <property type="component" value="Unassembled WGS sequence"/>
</dbReference>
<evidence type="ECO:0000313" key="4">
    <source>
        <dbReference type="Proteomes" id="UP000245489"/>
    </source>
</evidence>
<evidence type="ECO:0000313" key="3">
    <source>
        <dbReference type="EMBL" id="PWK28227.1"/>
    </source>
</evidence>
<protein>
    <submittedName>
        <fullName evidence="3">Putative nuclease of restriction endonuclease-like (RecB) superfamily</fullName>
    </submittedName>
</protein>
<keyword evidence="3" id="KW-0540">Nuclease</keyword>
<dbReference type="OrthoDB" id="9801263at2"/>
<accession>A0A316EBK4</accession>
<dbReference type="GO" id="GO:0003676">
    <property type="term" value="F:nucleic acid binding"/>
    <property type="evidence" value="ECO:0007669"/>
    <property type="project" value="InterPro"/>
</dbReference>
<dbReference type="Pfam" id="PF06250">
    <property type="entry name" value="YhcG_C"/>
    <property type="match status" value="1"/>
</dbReference>
<feature type="domain" description="YhcG N-terminal" evidence="2">
    <location>
        <begin position="18"/>
        <end position="176"/>
    </location>
</feature>
<name>A0A316EBK4_9BACT</name>
<dbReference type="InterPro" id="IPR011856">
    <property type="entry name" value="tRNA_endonuc-like_dom_sf"/>
</dbReference>
<feature type="domain" description="YhcG PDDEXK nuclease" evidence="1">
    <location>
        <begin position="200"/>
        <end position="350"/>
    </location>
</feature>
<organism evidence="3 4">
    <name type="scientific">Arcicella aurantiaca</name>
    <dbReference type="NCBI Taxonomy" id="591202"/>
    <lineage>
        <taxon>Bacteria</taxon>
        <taxon>Pseudomonadati</taxon>
        <taxon>Bacteroidota</taxon>
        <taxon>Cytophagia</taxon>
        <taxon>Cytophagales</taxon>
        <taxon>Flectobacillaceae</taxon>
        <taxon>Arcicella</taxon>
    </lineage>
</organism>
<keyword evidence="3" id="KW-0378">Hydrolase</keyword>
<evidence type="ECO:0000259" key="2">
    <source>
        <dbReference type="Pfam" id="PF17761"/>
    </source>
</evidence>
<dbReference type="InterPro" id="IPR041527">
    <property type="entry name" value="YhcG_N"/>
</dbReference>
<proteinExistence type="predicted"/>
<dbReference type="InterPro" id="IPR009362">
    <property type="entry name" value="YhcG_C"/>
</dbReference>
<dbReference type="InterPro" id="IPR053148">
    <property type="entry name" value="PD-DEXK-like_domain"/>
</dbReference>
<comment type="caution">
    <text evidence="3">The sequence shown here is derived from an EMBL/GenBank/DDBJ whole genome shotgun (WGS) entry which is preliminary data.</text>
</comment>
<dbReference type="AlphaFoldDB" id="A0A316EBK4"/>
<reference evidence="3 4" key="1">
    <citation type="submission" date="2018-05" db="EMBL/GenBank/DDBJ databases">
        <title>Genomic Encyclopedia of Archaeal and Bacterial Type Strains, Phase II (KMG-II): from individual species to whole genera.</title>
        <authorList>
            <person name="Goeker M."/>
        </authorList>
    </citation>
    <scope>NUCLEOTIDE SEQUENCE [LARGE SCALE GENOMIC DNA]</scope>
    <source>
        <strain evidence="3 4">DSM 22214</strain>
    </source>
</reference>
<dbReference type="PANTHER" id="PTHR30547">
    <property type="entry name" value="UNCHARACTERIZED PROTEIN YHCG-RELATED"/>
    <property type="match status" value="1"/>
</dbReference>
<keyword evidence="4" id="KW-1185">Reference proteome</keyword>
<gene>
    <name evidence="3" type="ORF">LV89_01008</name>
</gene>
<dbReference type="RefSeq" id="WP_109741785.1">
    <property type="nucleotide sequence ID" value="NZ_QGGO01000004.1"/>
</dbReference>
<sequence length="360" mass="42006">MNFDQLIENIELTHNFFQARASKQVDENFTLRNWLIGYYIIEFELNGQDRAVYGAKIILSIAKRVKHIKGLSNSNLYTFKAFYQVYPQISQTLSAKLKGSDLQLSPSIFQTLSGKLETIESYPPEILLSRLSFSHFVELIQLDSEIKRRFYEVQIIQSSWSVRALERAINTLLFERTGLSTDKKGVIKSHKDKTPETAKDLLRSPVLLEFLGLQERKKISENQLETAIIDHLQDFLIEMGRGFCFEARQRRITFDNEHYYIDLVFYHRILRCNILIDLKVGKFSHADAGQMNFYLNYYKDNEMTEHDNPPIGLILCANKNDTFVEYTLGGIDNDIFVSKYLIELPKIEDLKRLIETDMKK</sequence>
<dbReference type="Pfam" id="PF17761">
    <property type="entry name" value="DUF1016_N"/>
    <property type="match status" value="1"/>
</dbReference>
<dbReference type="GO" id="GO:0004519">
    <property type="term" value="F:endonuclease activity"/>
    <property type="evidence" value="ECO:0007669"/>
    <property type="project" value="UniProtKB-KW"/>
</dbReference>
<dbReference type="Gene3D" id="3.40.1350.10">
    <property type="match status" value="1"/>
</dbReference>
<keyword evidence="3" id="KW-0255">Endonuclease</keyword>
<dbReference type="EMBL" id="QGGO01000004">
    <property type="protein sequence ID" value="PWK28227.1"/>
    <property type="molecule type" value="Genomic_DNA"/>
</dbReference>
<evidence type="ECO:0000259" key="1">
    <source>
        <dbReference type="Pfam" id="PF06250"/>
    </source>
</evidence>
<dbReference type="PANTHER" id="PTHR30547:SF5">
    <property type="entry name" value="NUCLEASE YHCG-RELATED"/>
    <property type="match status" value="1"/>
</dbReference>